<feature type="compositionally biased region" description="Polar residues" evidence="1">
    <location>
        <begin position="68"/>
        <end position="81"/>
    </location>
</feature>
<feature type="region of interest" description="Disordered" evidence="1">
    <location>
        <begin position="261"/>
        <end position="291"/>
    </location>
</feature>
<feature type="compositionally biased region" description="Polar residues" evidence="1">
    <location>
        <begin position="34"/>
        <end position="44"/>
    </location>
</feature>
<reference evidence="2 3" key="1">
    <citation type="journal article" date="2015" name="PLoS Pathog.">
        <title>Leptomonas seymouri: Adaptations to the Dixenous Life Cycle Analyzed by Genome Sequencing, Transcriptome Profiling and Co-infection with Leishmania donovani.</title>
        <authorList>
            <person name="Kraeva N."/>
            <person name="Butenko A."/>
            <person name="Hlavacova J."/>
            <person name="Kostygov A."/>
            <person name="Myskova J."/>
            <person name="Grybchuk D."/>
            <person name="Lestinova T."/>
            <person name="Votypka J."/>
            <person name="Volf P."/>
            <person name="Opperdoes F."/>
            <person name="Flegontov P."/>
            <person name="Lukes J."/>
            <person name="Yurchenko V."/>
        </authorList>
    </citation>
    <scope>NUCLEOTIDE SEQUENCE [LARGE SCALE GENOMIC DNA]</scope>
    <source>
        <strain evidence="2 3">ATCC 30220</strain>
    </source>
</reference>
<proteinExistence type="predicted"/>
<feature type="region of interest" description="Disordered" evidence="1">
    <location>
        <begin position="34"/>
        <end position="84"/>
    </location>
</feature>
<comment type="caution">
    <text evidence="2">The sequence shown here is derived from an EMBL/GenBank/DDBJ whole genome shotgun (WGS) entry which is preliminary data.</text>
</comment>
<dbReference type="EMBL" id="LJSK01000004">
    <property type="protein sequence ID" value="KPI90584.1"/>
    <property type="molecule type" value="Genomic_DNA"/>
</dbReference>
<dbReference type="OMA" id="WTPRYFR"/>
<dbReference type="VEuPathDB" id="TriTrypDB:Lsey_0004_0720"/>
<evidence type="ECO:0000256" key="1">
    <source>
        <dbReference type="SAM" id="MobiDB-lite"/>
    </source>
</evidence>
<gene>
    <name evidence="2" type="ORF">ABL78_0344</name>
</gene>
<evidence type="ECO:0000313" key="3">
    <source>
        <dbReference type="Proteomes" id="UP000038009"/>
    </source>
</evidence>
<evidence type="ECO:0000313" key="2">
    <source>
        <dbReference type="EMBL" id="KPI90584.1"/>
    </source>
</evidence>
<dbReference type="Proteomes" id="UP000038009">
    <property type="component" value="Unassembled WGS sequence"/>
</dbReference>
<keyword evidence="3" id="KW-1185">Reference proteome</keyword>
<dbReference type="OrthoDB" id="265277at2759"/>
<dbReference type="AlphaFoldDB" id="A0A0N1IMS8"/>
<sequence>MLTRSLARLWAPKYFHANKSQVAHRIGSRRTNALCSANPSSVKSTRAPVNERRSETAQAPHAQKLHPSCTQRSGAIHQQPQSAAASFSVENSNVAAAASTPHVQLIVRQAQELLARLSSSASAVLPPSHPELTAEATRNYVEFTARRDIFGPLRHRLPAAAPSHLSRMLPHTASSVPTRVSGAATPRLRVVPSTEIAVTVSPSDPPMLEGEAEKTFGLSDLVVFLQLYDSVNADDGQLLLQLMAEVHRQLFAYAAEQKAAANAPGHSPQPPICSENTRKMADKRSRSSSRVTKPVAQLPLPALLFTMSSLGIVEEAVLDLVTSAAAISDRSPARGGLLYRQLPLYSTEELLMLIIALHRFGHRQQPSMKAVTKALRASLYNKSTAANSFHRIMRDIKKRMHRTAGSVNRHTTGLEAAEKHASEEYTGGDAEISGGSPVRIIQSRAELQPLVLQMRSPLFLLLEALTATTLTVYRRTDVISFLSDLISVTAVMELSQVLFSARGHRSTFSSTPSHRQQEDAQEYVLFVAHQLLRAAKLTEEMELPQPLLSKVFAWSCTVSGKGVVVEGGEDSEVPSDRVAFYDHVTADLIKANRTD</sequence>
<organism evidence="2 3">
    <name type="scientific">Leptomonas seymouri</name>
    <dbReference type="NCBI Taxonomy" id="5684"/>
    <lineage>
        <taxon>Eukaryota</taxon>
        <taxon>Discoba</taxon>
        <taxon>Euglenozoa</taxon>
        <taxon>Kinetoplastea</taxon>
        <taxon>Metakinetoplastina</taxon>
        <taxon>Trypanosomatida</taxon>
        <taxon>Trypanosomatidae</taxon>
        <taxon>Leishmaniinae</taxon>
        <taxon>Leptomonas</taxon>
    </lineage>
</organism>
<name>A0A0N1IMS8_LEPSE</name>
<protein>
    <submittedName>
        <fullName evidence="2">Uncharacterized protein</fullName>
    </submittedName>
</protein>
<accession>A0A0N1IMS8</accession>
<feature type="compositionally biased region" description="Basic and acidic residues" evidence="1">
    <location>
        <begin position="276"/>
        <end position="285"/>
    </location>
</feature>